<sequence length="70" mass="7226">MSPVYNMSLSVSHGLVDKPIELEAGSSSSHDPHVTAVESAKPTAGVDDIRVSSSVDVHTPVASSSTFEST</sequence>
<name>A0A392QE22_9FABA</name>
<feature type="compositionally biased region" description="Polar residues" evidence="1">
    <location>
        <begin position="61"/>
        <end position="70"/>
    </location>
</feature>
<evidence type="ECO:0000256" key="1">
    <source>
        <dbReference type="SAM" id="MobiDB-lite"/>
    </source>
</evidence>
<dbReference type="EMBL" id="LXQA010128658">
    <property type="protein sequence ID" value="MCI22102.1"/>
    <property type="molecule type" value="Genomic_DNA"/>
</dbReference>
<dbReference type="Proteomes" id="UP000265520">
    <property type="component" value="Unassembled WGS sequence"/>
</dbReference>
<evidence type="ECO:0000313" key="3">
    <source>
        <dbReference type="Proteomes" id="UP000265520"/>
    </source>
</evidence>
<accession>A0A392QE22</accession>
<keyword evidence="3" id="KW-1185">Reference proteome</keyword>
<reference evidence="2 3" key="1">
    <citation type="journal article" date="2018" name="Front. Plant Sci.">
        <title>Red Clover (Trifolium pratense) and Zigzag Clover (T. medium) - A Picture of Genomic Similarities and Differences.</title>
        <authorList>
            <person name="Dluhosova J."/>
            <person name="Istvanek J."/>
            <person name="Nedelnik J."/>
            <person name="Repkova J."/>
        </authorList>
    </citation>
    <scope>NUCLEOTIDE SEQUENCE [LARGE SCALE GENOMIC DNA]</scope>
    <source>
        <strain evidence="3">cv. 10/8</strain>
        <tissue evidence="2">Leaf</tissue>
    </source>
</reference>
<feature type="non-terminal residue" evidence="2">
    <location>
        <position position="70"/>
    </location>
</feature>
<dbReference type="AlphaFoldDB" id="A0A392QE22"/>
<protein>
    <submittedName>
        <fullName evidence="2">Pumilio 5-like</fullName>
    </submittedName>
</protein>
<comment type="caution">
    <text evidence="2">The sequence shown here is derived from an EMBL/GenBank/DDBJ whole genome shotgun (WGS) entry which is preliminary data.</text>
</comment>
<feature type="region of interest" description="Disordered" evidence="1">
    <location>
        <begin position="23"/>
        <end position="70"/>
    </location>
</feature>
<proteinExistence type="predicted"/>
<organism evidence="2 3">
    <name type="scientific">Trifolium medium</name>
    <dbReference type="NCBI Taxonomy" id="97028"/>
    <lineage>
        <taxon>Eukaryota</taxon>
        <taxon>Viridiplantae</taxon>
        <taxon>Streptophyta</taxon>
        <taxon>Embryophyta</taxon>
        <taxon>Tracheophyta</taxon>
        <taxon>Spermatophyta</taxon>
        <taxon>Magnoliopsida</taxon>
        <taxon>eudicotyledons</taxon>
        <taxon>Gunneridae</taxon>
        <taxon>Pentapetalae</taxon>
        <taxon>rosids</taxon>
        <taxon>fabids</taxon>
        <taxon>Fabales</taxon>
        <taxon>Fabaceae</taxon>
        <taxon>Papilionoideae</taxon>
        <taxon>50 kb inversion clade</taxon>
        <taxon>NPAAA clade</taxon>
        <taxon>Hologalegina</taxon>
        <taxon>IRL clade</taxon>
        <taxon>Trifolieae</taxon>
        <taxon>Trifolium</taxon>
    </lineage>
</organism>
<evidence type="ECO:0000313" key="2">
    <source>
        <dbReference type="EMBL" id="MCI22102.1"/>
    </source>
</evidence>